<dbReference type="AlphaFoldDB" id="A0A7G6WS89"/>
<evidence type="ECO:0000256" key="1">
    <source>
        <dbReference type="SAM" id="Phobius"/>
    </source>
</evidence>
<organism evidence="2 3">
    <name type="scientific">Kribbella qitaiheensis</name>
    <dbReference type="NCBI Taxonomy" id="1544730"/>
    <lineage>
        <taxon>Bacteria</taxon>
        <taxon>Bacillati</taxon>
        <taxon>Actinomycetota</taxon>
        <taxon>Actinomycetes</taxon>
        <taxon>Propionibacteriales</taxon>
        <taxon>Kribbellaceae</taxon>
        <taxon>Kribbella</taxon>
    </lineage>
</organism>
<protein>
    <submittedName>
        <fullName evidence="2">Uncharacterized protein</fullName>
    </submittedName>
</protein>
<dbReference type="Pfam" id="PF19870">
    <property type="entry name" value="DUF6343"/>
    <property type="match status" value="1"/>
</dbReference>
<feature type="transmembrane region" description="Helical" evidence="1">
    <location>
        <begin position="44"/>
        <end position="63"/>
    </location>
</feature>
<keyword evidence="1" id="KW-1133">Transmembrane helix</keyword>
<feature type="transmembrane region" description="Helical" evidence="1">
    <location>
        <begin position="20"/>
        <end position="38"/>
    </location>
</feature>
<sequence>MADRGTPPAPRSALTLRMVLAAFGLVVCGCAAVAFVVLKVPVPFVVAAVGFAVVAVVDLVVITHRKRNE</sequence>
<proteinExistence type="predicted"/>
<dbReference type="PROSITE" id="PS51257">
    <property type="entry name" value="PROKAR_LIPOPROTEIN"/>
    <property type="match status" value="1"/>
</dbReference>
<reference evidence="2 3" key="2">
    <citation type="journal article" date="2020" name="Microbiol. Resour. Announc.">
        <title>Antarctic desert soil bacteria exhibit high novel natural product potential, evaluated through long-read genome sequencing and comparative genomics.</title>
        <authorList>
            <person name="Benaud N."/>
            <person name="Edwards R.J."/>
            <person name="Amos T.G."/>
            <person name="D'Agostino P.M."/>
            <person name="Gutierrez-Chavez C."/>
            <person name="Montgomery K."/>
            <person name="Nicetic I."/>
            <person name="Ferrari B.C."/>
        </authorList>
    </citation>
    <scope>NUCLEOTIDE SEQUENCE [LARGE SCALE GENOMIC DNA]</scope>
    <source>
        <strain evidence="2 3">SPB151</strain>
    </source>
</reference>
<dbReference type="InterPro" id="IPR045924">
    <property type="entry name" value="DUF6343"/>
</dbReference>
<accession>A0A7G6WS89</accession>
<keyword evidence="1" id="KW-0812">Transmembrane</keyword>
<reference evidence="3" key="1">
    <citation type="submission" date="2019-09" db="EMBL/GenBank/DDBJ databases">
        <title>Antimicrobial potential of Antarctic Bacteria.</title>
        <authorList>
            <person name="Benaud N."/>
            <person name="Edwards R.J."/>
            <person name="Ferrari B.C."/>
        </authorList>
    </citation>
    <scope>NUCLEOTIDE SEQUENCE [LARGE SCALE GENOMIC DNA]</scope>
    <source>
        <strain evidence="3">SPB151</strain>
    </source>
</reference>
<evidence type="ECO:0000313" key="3">
    <source>
        <dbReference type="Proteomes" id="UP000515563"/>
    </source>
</evidence>
<keyword evidence="1" id="KW-0472">Membrane</keyword>
<dbReference type="KEGG" id="kqi:F1D05_01760"/>
<dbReference type="EMBL" id="CP043661">
    <property type="protein sequence ID" value="QNE16854.1"/>
    <property type="molecule type" value="Genomic_DNA"/>
</dbReference>
<name>A0A7G6WS89_9ACTN</name>
<gene>
    <name evidence="2" type="ORF">F1D05_01760</name>
</gene>
<keyword evidence="3" id="KW-1185">Reference proteome</keyword>
<evidence type="ECO:0000313" key="2">
    <source>
        <dbReference type="EMBL" id="QNE16854.1"/>
    </source>
</evidence>
<dbReference type="Proteomes" id="UP000515563">
    <property type="component" value="Chromosome"/>
</dbReference>
<dbReference type="RefSeq" id="WP_185445611.1">
    <property type="nucleotide sequence ID" value="NZ_CP043661.1"/>
</dbReference>